<reference evidence="6 7" key="1">
    <citation type="submission" date="2019-06" db="EMBL/GenBank/DDBJ databases">
        <title>Sequencing the genomes of 1000 actinobacteria strains.</title>
        <authorList>
            <person name="Klenk H.-P."/>
        </authorList>
    </citation>
    <scope>NUCLEOTIDE SEQUENCE [LARGE SCALE GENOMIC DNA]</scope>
    <source>
        <strain evidence="6 7">DSM 45511</strain>
    </source>
</reference>
<dbReference type="PANTHER" id="PTHR21661:SF35">
    <property type="entry name" value="EPOXIDE HYDROLASE"/>
    <property type="match status" value="1"/>
</dbReference>
<dbReference type="PANTHER" id="PTHR21661">
    <property type="entry name" value="EPOXIDE HYDROLASE 1-RELATED"/>
    <property type="match status" value="1"/>
</dbReference>
<dbReference type="PRINTS" id="PR00412">
    <property type="entry name" value="EPOXHYDRLASE"/>
</dbReference>
<dbReference type="InterPro" id="IPR016292">
    <property type="entry name" value="Epoxide_hydrolase"/>
</dbReference>
<evidence type="ECO:0000256" key="4">
    <source>
        <dbReference type="PIRSR" id="PIRSR001112-1"/>
    </source>
</evidence>
<evidence type="ECO:0000313" key="7">
    <source>
        <dbReference type="Proteomes" id="UP000319818"/>
    </source>
</evidence>
<keyword evidence="2" id="KW-0058">Aromatic hydrocarbons catabolism</keyword>
<dbReference type="SUPFAM" id="SSF53474">
    <property type="entry name" value="alpha/beta-Hydrolases"/>
    <property type="match status" value="1"/>
</dbReference>
<feature type="domain" description="Epoxide hydrolase N-terminal" evidence="5">
    <location>
        <begin position="9"/>
        <end position="113"/>
    </location>
</feature>
<name>A0A543GIK4_9PSEU</name>
<dbReference type="Pfam" id="PF06441">
    <property type="entry name" value="EHN"/>
    <property type="match status" value="1"/>
</dbReference>
<dbReference type="AlphaFoldDB" id="A0A543GIK4"/>
<dbReference type="Proteomes" id="UP000319818">
    <property type="component" value="Unassembled WGS sequence"/>
</dbReference>
<comment type="similarity">
    <text evidence="1">Belongs to the peptidase S33 family.</text>
</comment>
<dbReference type="OrthoDB" id="27092at2"/>
<sequence>MRTATVQVRDFRTEITDAEIADLRDRLARTRWPEPETVDDWSQGIPLSYTQELCEYWANEYDMQRLAARLNAFPQFHATIGDLGIHFLHVRSPHEQARPLIMTHGWPGSVVEFLDVIGPLTDPESHGGSAADAFHVVVPALPGFGFSDKPSRPGIGIERIAGAWHELMGHLGYPRYYAQGGDWGSAVTTAMAAGAFEGLLGVHLNVALASPEALLQLGEPTEQEREMLARTNRFFAEENGYGAQQSTRPQTIGYPLADSPAGQLAWIVEKFYAWTDCDGHPENAVSRDDLLDNVMIYWLTNSAASSARMYWENARYLSTEPEHPVRIPTAYTQFPEEIFAFSERWLGTRFSDLRYYRAAERGGHFAAFEQPEIFAREVRAGIASLTA</sequence>
<comment type="caution">
    <text evidence="6">The sequence shown here is derived from an EMBL/GenBank/DDBJ whole genome shotgun (WGS) entry which is preliminary data.</text>
</comment>
<organism evidence="6 7">
    <name type="scientific">Pseudonocardia cypriaca</name>
    <dbReference type="NCBI Taxonomy" id="882449"/>
    <lineage>
        <taxon>Bacteria</taxon>
        <taxon>Bacillati</taxon>
        <taxon>Actinomycetota</taxon>
        <taxon>Actinomycetes</taxon>
        <taxon>Pseudonocardiales</taxon>
        <taxon>Pseudonocardiaceae</taxon>
        <taxon>Pseudonocardia</taxon>
    </lineage>
</organism>
<keyword evidence="3" id="KW-0378">Hydrolase</keyword>
<dbReference type="RefSeq" id="WP_142101774.1">
    <property type="nucleotide sequence ID" value="NZ_VFPH01000001.1"/>
</dbReference>
<protein>
    <submittedName>
        <fullName evidence="6">Pimeloyl-ACP methyl ester carboxylesterase</fullName>
    </submittedName>
</protein>
<proteinExistence type="inferred from homology"/>
<dbReference type="EMBL" id="VFPH01000001">
    <property type="protein sequence ID" value="TQM45886.1"/>
    <property type="molecule type" value="Genomic_DNA"/>
</dbReference>
<evidence type="ECO:0000313" key="6">
    <source>
        <dbReference type="EMBL" id="TQM45886.1"/>
    </source>
</evidence>
<evidence type="ECO:0000259" key="5">
    <source>
        <dbReference type="Pfam" id="PF06441"/>
    </source>
</evidence>
<dbReference type="GO" id="GO:0004301">
    <property type="term" value="F:epoxide hydrolase activity"/>
    <property type="evidence" value="ECO:0007669"/>
    <property type="project" value="TreeGrafter"/>
</dbReference>
<feature type="active site" description="Proton donor" evidence="4">
    <location>
        <position position="310"/>
    </location>
</feature>
<evidence type="ECO:0000256" key="3">
    <source>
        <dbReference type="ARBA" id="ARBA00022801"/>
    </source>
</evidence>
<dbReference type="Gene3D" id="3.40.50.1820">
    <property type="entry name" value="alpha/beta hydrolase"/>
    <property type="match status" value="1"/>
</dbReference>
<gene>
    <name evidence="6" type="ORF">FB388_3286</name>
</gene>
<dbReference type="InterPro" id="IPR000639">
    <property type="entry name" value="Epox_hydrolase-like"/>
</dbReference>
<accession>A0A543GIK4</accession>
<evidence type="ECO:0000256" key="1">
    <source>
        <dbReference type="ARBA" id="ARBA00010088"/>
    </source>
</evidence>
<feature type="active site" description="Nucleophile" evidence="4">
    <location>
        <position position="182"/>
    </location>
</feature>
<keyword evidence="7" id="KW-1185">Reference proteome</keyword>
<dbReference type="InterPro" id="IPR029058">
    <property type="entry name" value="AB_hydrolase_fold"/>
</dbReference>
<dbReference type="GO" id="GO:0097176">
    <property type="term" value="P:epoxide metabolic process"/>
    <property type="evidence" value="ECO:0007669"/>
    <property type="project" value="TreeGrafter"/>
</dbReference>
<dbReference type="PIRSF" id="PIRSF001112">
    <property type="entry name" value="Epoxide_hydrolase"/>
    <property type="match status" value="1"/>
</dbReference>
<evidence type="ECO:0000256" key="2">
    <source>
        <dbReference type="ARBA" id="ARBA00022797"/>
    </source>
</evidence>
<dbReference type="InterPro" id="IPR010497">
    <property type="entry name" value="Epoxide_hydro_N"/>
</dbReference>
<feature type="active site" description="Proton acceptor" evidence="4">
    <location>
        <position position="364"/>
    </location>
</feature>